<evidence type="ECO:0000313" key="2">
    <source>
        <dbReference type="RefSeq" id="XP_056688582.1"/>
    </source>
</evidence>
<dbReference type="RefSeq" id="XP_056688582.1">
    <property type="nucleotide sequence ID" value="XM_056832604.1"/>
</dbReference>
<dbReference type="Proteomes" id="UP000813463">
    <property type="component" value="Chromosome 6"/>
</dbReference>
<reference evidence="1" key="1">
    <citation type="journal article" date="2021" name="Nat. Commun.">
        <title>Genomic analyses provide insights into spinach domestication and the genetic basis of agronomic traits.</title>
        <authorList>
            <person name="Cai X."/>
            <person name="Sun X."/>
            <person name="Xu C."/>
            <person name="Sun H."/>
            <person name="Wang X."/>
            <person name="Ge C."/>
            <person name="Zhang Z."/>
            <person name="Wang Q."/>
            <person name="Fei Z."/>
            <person name="Jiao C."/>
            <person name="Wang Q."/>
        </authorList>
    </citation>
    <scope>NUCLEOTIDE SEQUENCE [LARGE SCALE GENOMIC DNA]</scope>
    <source>
        <strain evidence="1">cv. Varoflay</strain>
    </source>
</reference>
<reference evidence="2" key="2">
    <citation type="submission" date="2025-08" db="UniProtKB">
        <authorList>
            <consortium name="RefSeq"/>
        </authorList>
    </citation>
    <scope>IDENTIFICATION</scope>
    <source>
        <tissue evidence="2">Leaf</tissue>
    </source>
</reference>
<gene>
    <name evidence="2" type="primary">LOC130463469</name>
</gene>
<dbReference type="GeneID" id="130463469"/>
<dbReference type="PANTHER" id="PTHR33710:SF81">
    <property type="entry name" value="ENDONUCLEASE_EXONUCLEASE_PHOSPHATASE DOMAIN-CONTAINING PROTEIN"/>
    <property type="match status" value="1"/>
</dbReference>
<sequence length="313" mass="36472">MGDLYLTVCPNWCFTTNLSCHYNGRIILAWDPDVFKMDIIHMGSQLIHTYITVRSSDKGFFCSFIYGFNTPAEREPLWSTLSSFASLNQHAWLIMGDFNSIMEMEDRIGSPVRLADIKPMRNCMATCKLSQVKTVGRHFTWNNKQEGEARVFSRIDRVLSNTAWDDMFATAEAMYLPEGTYDHCPMILNTFTTNQSKKPFRFYNMWTSSPDFLPLVERHWHRFVYGCHMFRITQKLKWIKQDLRVLNKSGYSNLEATKTQLQHQLAAIQNKLHNDPTNFTLATEEKTIAAAYRTANENHLSFLHQISKAHWLQ</sequence>
<keyword evidence="1" id="KW-1185">Reference proteome</keyword>
<dbReference type="PANTHER" id="PTHR33710">
    <property type="entry name" value="BNAC02G09200D PROTEIN"/>
    <property type="match status" value="1"/>
</dbReference>
<proteinExistence type="predicted"/>
<evidence type="ECO:0008006" key="3">
    <source>
        <dbReference type="Google" id="ProtNLM"/>
    </source>
</evidence>
<name>A0ABM3QYX6_SPIOL</name>
<dbReference type="Gene3D" id="3.60.10.10">
    <property type="entry name" value="Endonuclease/exonuclease/phosphatase"/>
    <property type="match status" value="1"/>
</dbReference>
<dbReference type="InterPro" id="IPR036691">
    <property type="entry name" value="Endo/exonu/phosph_ase_sf"/>
</dbReference>
<dbReference type="SUPFAM" id="SSF56219">
    <property type="entry name" value="DNase I-like"/>
    <property type="match status" value="1"/>
</dbReference>
<protein>
    <recommendedName>
        <fullName evidence="3">Endonuclease/exonuclease/phosphatase domain-containing protein</fullName>
    </recommendedName>
</protein>
<accession>A0ABM3QYX6</accession>
<evidence type="ECO:0000313" key="1">
    <source>
        <dbReference type="Proteomes" id="UP000813463"/>
    </source>
</evidence>
<organism evidence="1 2">
    <name type="scientific">Spinacia oleracea</name>
    <name type="common">Spinach</name>
    <dbReference type="NCBI Taxonomy" id="3562"/>
    <lineage>
        <taxon>Eukaryota</taxon>
        <taxon>Viridiplantae</taxon>
        <taxon>Streptophyta</taxon>
        <taxon>Embryophyta</taxon>
        <taxon>Tracheophyta</taxon>
        <taxon>Spermatophyta</taxon>
        <taxon>Magnoliopsida</taxon>
        <taxon>eudicotyledons</taxon>
        <taxon>Gunneridae</taxon>
        <taxon>Pentapetalae</taxon>
        <taxon>Caryophyllales</taxon>
        <taxon>Chenopodiaceae</taxon>
        <taxon>Chenopodioideae</taxon>
        <taxon>Anserineae</taxon>
        <taxon>Spinacia</taxon>
    </lineage>
</organism>